<accession>A0A8H6Z4W7</accession>
<organism evidence="2 3">
    <name type="scientific">Mycena venus</name>
    <dbReference type="NCBI Taxonomy" id="2733690"/>
    <lineage>
        <taxon>Eukaryota</taxon>
        <taxon>Fungi</taxon>
        <taxon>Dikarya</taxon>
        <taxon>Basidiomycota</taxon>
        <taxon>Agaricomycotina</taxon>
        <taxon>Agaricomycetes</taxon>
        <taxon>Agaricomycetidae</taxon>
        <taxon>Agaricales</taxon>
        <taxon>Marasmiineae</taxon>
        <taxon>Mycenaceae</taxon>
        <taxon>Mycena</taxon>
    </lineage>
</organism>
<gene>
    <name evidence="2" type="ORF">MVEN_00126400</name>
</gene>
<name>A0A8H6Z4W7_9AGAR</name>
<comment type="caution">
    <text evidence="2">The sequence shown here is derived from an EMBL/GenBank/DDBJ whole genome shotgun (WGS) entry which is preliminary data.</text>
</comment>
<dbReference type="Proteomes" id="UP000620124">
    <property type="component" value="Unassembled WGS sequence"/>
</dbReference>
<dbReference type="OrthoDB" id="3048541at2759"/>
<dbReference type="EMBL" id="JACAZI010000001">
    <property type="protein sequence ID" value="KAF7372633.1"/>
    <property type="molecule type" value="Genomic_DNA"/>
</dbReference>
<evidence type="ECO:0000313" key="2">
    <source>
        <dbReference type="EMBL" id="KAF7372633.1"/>
    </source>
</evidence>
<keyword evidence="3" id="KW-1185">Reference proteome</keyword>
<feature type="region of interest" description="Disordered" evidence="1">
    <location>
        <begin position="1012"/>
        <end position="1098"/>
    </location>
</feature>
<feature type="region of interest" description="Disordered" evidence="1">
    <location>
        <begin position="494"/>
        <end position="522"/>
    </location>
</feature>
<reference evidence="2" key="1">
    <citation type="submission" date="2020-05" db="EMBL/GenBank/DDBJ databases">
        <title>Mycena genomes resolve the evolution of fungal bioluminescence.</title>
        <authorList>
            <person name="Tsai I.J."/>
        </authorList>
    </citation>
    <scope>NUCLEOTIDE SEQUENCE</scope>
    <source>
        <strain evidence="2">CCC161011</strain>
    </source>
</reference>
<evidence type="ECO:0000256" key="1">
    <source>
        <dbReference type="SAM" id="MobiDB-lite"/>
    </source>
</evidence>
<feature type="compositionally biased region" description="Low complexity" evidence="1">
    <location>
        <begin position="498"/>
        <end position="519"/>
    </location>
</feature>
<dbReference type="AlphaFoldDB" id="A0A8H6Z4W7"/>
<protein>
    <submittedName>
        <fullName evidence="2">Uncharacterized protein</fullName>
    </submittedName>
</protein>
<feature type="compositionally biased region" description="Low complexity" evidence="1">
    <location>
        <begin position="1058"/>
        <end position="1076"/>
    </location>
</feature>
<evidence type="ECO:0000313" key="3">
    <source>
        <dbReference type="Proteomes" id="UP000620124"/>
    </source>
</evidence>
<proteinExistence type="predicted"/>
<sequence length="1098" mass="120498">MMDEIAVEKRPRWDDKTNNILGACRECSHKVSLQLNTAADLEVFFNSLDNGDIHLASEATVVAFGVLSKDPRVYSARPCCVSGTDKTEKGPEQATFIRQIVMAANNKRTRDNITYRTICIASDGEAKRGAALVELTMNRDLSPESPIYPLLSVLPLMNLRVGEDDITADKDYRHVLKTLRNLLMRLKGVKVLGCVITPAIIKRHLHAAGHSQPQVNSFLNPDDKQDVSTTYQLLKSLWSLPVASPGSDPAFIRTREALRMFGQLAYHLLFPYIFINLSLHEQLVHLSAAAHILFILYSDNKAGTSFMANQTYMNLMIMIKNVFFCIAKTKIDIPDGEFFMILLGTDRLEVLFGLIRTAVGTDANCDIYQLCTRASHLTESSIILVSRPHWDRSPRRLRLPMIINEAGDISANADHITPAAWKGDVHVHKVTLLTAWVQGRQIAEKLIPHGRKILDDSQRWGYDIFAPFGASLVHYMDEKLSEHFELDPDLLPARNMGTATADTESTSPTESSAAPAESSYNPDGNVEDAIAIAEPEGKFSAHVEIDGKLIPKAKALGAMMRYRGVRSSTDRLRRVAGVPNFNPTMEGSGILSDGALGAPSLRIGNPVAPVVSCEDKLFLAVAQVNNLTLASSSVPFISLDMLVDSSARVSVQILRVLRATVADDPSEKHDWRWSLKFEATCANVPGNLIHPMNPAVSILEAGKPTYLFDSATLITAATTIHDQMRPADFMLIPKVKRTDTFPYRNGGRACFLIEHDGTDHQGSDVNPGVCSKCSPAVTLEANGQRILEHMGGHILFDPTHSSSIQQPCGACLRPFPQCTLYFKPRRGTSAARQVDWARSTCGNPFTFNMAYTSVSKDADSPCSNVPVQCSLCEEHRPLIWTYNLAAHWRDSHNRTAGPFTYRSSDKNAGPIEYKISANEFKWMESKWTNRFSKSKSTKPKPKRSALLISDAHRSSMALRDAAAAENVLSKSVAESTPGEVDPIMLPVAYAAPSPLPPIQDDEHEFGFEIPMAPAPGPIPESYPSDEEDLDYIDGSELPDGGSGVDSDSEVPPVPSPPGIDDFVAGAGSSSSTAVTAPADWDRPPSWAQTPSIRYSVWV</sequence>
<feature type="compositionally biased region" description="Acidic residues" evidence="1">
    <location>
        <begin position="1023"/>
        <end position="1033"/>
    </location>
</feature>